<gene>
    <name evidence="2" type="ORF">SAMN06893096_102199</name>
</gene>
<reference evidence="3" key="1">
    <citation type="submission" date="2017-06" db="EMBL/GenBank/DDBJ databases">
        <authorList>
            <person name="Varghese N."/>
            <person name="Submissions S."/>
        </authorList>
    </citation>
    <scope>NUCLEOTIDE SEQUENCE [LARGE SCALE GENOMIC DNA]</scope>
    <source>
        <strain evidence="3">DSM 46839</strain>
    </source>
</reference>
<protein>
    <submittedName>
        <fullName evidence="2">Putative baseplate assembly protein</fullName>
    </submittedName>
</protein>
<feature type="domain" description="Baseplate protein J-like barrel" evidence="1">
    <location>
        <begin position="706"/>
        <end position="755"/>
    </location>
</feature>
<dbReference type="EMBL" id="FZOO01000002">
    <property type="protein sequence ID" value="SNS14130.1"/>
    <property type="molecule type" value="Genomic_DNA"/>
</dbReference>
<sequence>MNTSGGVGGTGCGCGGASGPVTHCGRCPAAATQSVPPPGRTALTVARSAHPVALDRMRLRLSAADLPALSSLTARHTDVPLDPALALLDGWACVGHVLGFYTDRLVNEHYLRTCRQHRSAVELSRLVGYTPRPGVAADVHLAFTLADVDPEAVLEVPAGTRAYSQPGPGETMQAFETGEALTGRPRWNVLRPRLTAPQRVTPDVAELHLRGTATGLVKGSPLVVRIDDTCHLRTVAAVEAVRAASPATEDRTRVVLEESATVTQRRVPTTLSAAVLQALLKEPAVFAAAREELELDPSAILGKDSYAGYGMLESAYPALRGSLAAALGGTVGDDPPAAVSVHAMRVRTALHGHSASLLPWVFDPERQVVSQYREWDVDGTGVADAEPAVGGDGGVAADGAPVPLLSGAVVPLDPEEIALDAVYDTVLPGSFVVILPPPGEAASGDGNGDTSLPGVQTYEVREVRTESRVAFNLPVRVTVLTLDRAWRESVSTHGPARRTVVLAHSEPLDLADVPEEAAVSGAQMELDGYHPGLLPGRRLVVTGERTDLGPEDGDPGAGVTGVSGTEVVMVSAVEHRVAEDVAGQATQDTVHTVLTFAGTGLAYRYRRQSVQVLGNVVPATHGESRAEALGGGDASRRLQTFPLAHAPLTHVSAPSSSGVRSTLEVRVQDLRWQEAPNAAAVLPGERRYVTRTDEGGTAVTFGLGARLPTGQNDVRALYRTGLGAAGNVRAGQISVLASRPTGVTGVTNPAPAAGGADPDELEAIRQRAATGLIALDRLVSAVDLEDFARAFAGIGKARIDPSHGPASAYTLTVAGVDDAPLTGSSVLADLRRALARLGGLEDPPEGGPLRTRGAPEATVTIAVRTALLLAMRARIRLAPDHLWETVQPRLREALFAVFGFAAREIGQVPYPGEAVAVLQGVRGVAWVDLLAFGTIDPGTPDAPNLPADVAAEALALLDVGPAGAVGLPAPPSVDASQIAYLSDAPATLLLEQVPEEVRP</sequence>
<evidence type="ECO:0000259" key="1">
    <source>
        <dbReference type="Pfam" id="PF04865"/>
    </source>
</evidence>
<keyword evidence="3" id="KW-1185">Reference proteome</keyword>
<evidence type="ECO:0000313" key="3">
    <source>
        <dbReference type="Proteomes" id="UP000198373"/>
    </source>
</evidence>
<organism evidence="2 3">
    <name type="scientific">Geodermatophilus pulveris</name>
    <dbReference type="NCBI Taxonomy" id="1564159"/>
    <lineage>
        <taxon>Bacteria</taxon>
        <taxon>Bacillati</taxon>
        <taxon>Actinomycetota</taxon>
        <taxon>Actinomycetes</taxon>
        <taxon>Geodermatophilales</taxon>
        <taxon>Geodermatophilaceae</taxon>
        <taxon>Geodermatophilus</taxon>
    </lineage>
</organism>
<dbReference type="InterPro" id="IPR006949">
    <property type="entry name" value="Barrel_Baseplate_J-like"/>
</dbReference>
<evidence type="ECO:0000313" key="2">
    <source>
        <dbReference type="EMBL" id="SNS14130.1"/>
    </source>
</evidence>
<name>A0A239C1Y1_9ACTN</name>
<dbReference type="Proteomes" id="UP000198373">
    <property type="component" value="Unassembled WGS sequence"/>
</dbReference>
<proteinExistence type="predicted"/>
<dbReference type="Pfam" id="PF04865">
    <property type="entry name" value="Baseplate_J"/>
    <property type="match status" value="1"/>
</dbReference>
<dbReference type="AlphaFoldDB" id="A0A239C1Y1"/>
<accession>A0A239C1Y1</accession>